<dbReference type="SFLD" id="SFLDG01129">
    <property type="entry name" value="C1.5:_HAD__Beta-PGM__Phosphata"/>
    <property type="match status" value="1"/>
</dbReference>
<evidence type="ECO:0000313" key="11">
    <source>
        <dbReference type="EMBL" id="QMO43015.1"/>
    </source>
</evidence>
<accession>A0A377BL15</accession>
<dbReference type="InterPro" id="IPR023214">
    <property type="entry name" value="HAD_sf"/>
</dbReference>
<dbReference type="SFLD" id="SFLDS00003">
    <property type="entry name" value="Haloacid_Dehalogenase"/>
    <property type="match status" value="1"/>
</dbReference>
<evidence type="ECO:0000256" key="2">
    <source>
        <dbReference type="ARBA" id="ARBA00005135"/>
    </source>
</evidence>
<name>A0A377BL15_ECOLX</name>
<dbReference type="EMBL" id="CP057906">
    <property type="protein sequence ID" value="QMO43015.1"/>
    <property type="molecule type" value="Genomic_DNA"/>
</dbReference>
<evidence type="ECO:0000256" key="10">
    <source>
        <dbReference type="ARBA" id="ARBA00048523"/>
    </source>
</evidence>
<comment type="pathway">
    <text evidence="2">Amino-acid biosynthesis; L-serine biosynthesis; L-serine from 3-phospho-D-glycerate: step 3/3.</text>
</comment>
<dbReference type="GO" id="GO:0000287">
    <property type="term" value="F:magnesium ion binding"/>
    <property type="evidence" value="ECO:0007669"/>
    <property type="project" value="TreeGrafter"/>
</dbReference>
<keyword evidence="4" id="KW-0028">Amino-acid biosynthesis</keyword>
<keyword evidence="5" id="KW-0479">Metal-binding</keyword>
<keyword evidence="7" id="KW-0460">Magnesium</keyword>
<evidence type="ECO:0000256" key="6">
    <source>
        <dbReference type="ARBA" id="ARBA00022801"/>
    </source>
</evidence>
<dbReference type="RefSeq" id="WP_058661114.1">
    <property type="nucleotide sequence ID" value="NZ_CP116115.1"/>
</dbReference>
<dbReference type="InterPro" id="IPR050582">
    <property type="entry name" value="HAD-like_SerB"/>
</dbReference>
<keyword evidence="6" id="KW-0378">Hydrolase</keyword>
<dbReference type="Gene3D" id="3.40.50.1000">
    <property type="entry name" value="HAD superfamily/HAD-like"/>
    <property type="match status" value="1"/>
</dbReference>
<evidence type="ECO:0000256" key="7">
    <source>
        <dbReference type="ARBA" id="ARBA00022842"/>
    </source>
</evidence>
<evidence type="ECO:0000313" key="12">
    <source>
        <dbReference type="Proteomes" id="UP000514754"/>
    </source>
</evidence>
<evidence type="ECO:0000256" key="5">
    <source>
        <dbReference type="ARBA" id="ARBA00022723"/>
    </source>
</evidence>
<dbReference type="EC" id="3.1.3.3" evidence="3"/>
<dbReference type="GO" id="GO:0036424">
    <property type="term" value="F:L-phosphoserine phosphatase activity"/>
    <property type="evidence" value="ECO:0007669"/>
    <property type="project" value="TreeGrafter"/>
</dbReference>
<dbReference type="Pfam" id="PF00702">
    <property type="entry name" value="Hydrolase"/>
    <property type="match status" value="1"/>
</dbReference>
<comment type="catalytic activity">
    <reaction evidence="10">
        <text>O-phospho-D-serine + H2O = D-serine + phosphate</text>
        <dbReference type="Rhea" id="RHEA:24873"/>
        <dbReference type="ChEBI" id="CHEBI:15377"/>
        <dbReference type="ChEBI" id="CHEBI:35247"/>
        <dbReference type="ChEBI" id="CHEBI:43474"/>
        <dbReference type="ChEBI" id="CHEBI:58680"/>
        <dbReference type="EC" id="3.1.3.3"/>
    </reaction>
</comment>
<evidence type="ECO:0000256" key="8">
    <source>
        <dbReference type="ARBA" id="ARBA00023299"/>
    </source>
</evidence>
<protein>
    <recommendedName>
        <fullName evidence="3">phosphoserine phosphatase</fullName>
        <ecNumber evidence="3">3.1.3.3</ecNumber>
    </recommendedName>
</protein>
<gene>
    <name evidence="11" type="ORF">HVW43_23165</name>
</gene>
<dbReference type="Proteomes" id="UP000514754">
    <property type="component" value="Chromosome"/>
</dbReference>
<dbReference type="PANTHER" id="PTHR43344">
    <property type="entry name" value="PHOSPHOSERINE PHOSPHATASE"/>
    <property type="match status" value="1"/>
</dbReference>
<dbReference type="NCBIfam" id="TIGR01488">
    <property type="entry name" value="HAD-SF-IB"/>
    <property type="match status" value="1"/>
</dbReference>
<comment type="cofactor">
    <cofactor evidence="1">
        <name>Mg(2+)</name>
        <dbReference type="ChEBI" id="CHEBI:18420"/>
    </cofactor>
</comment>
<comment type="catalytic activity">
    <reaction evidence="9">
        <text>O-phospho-L-serine + H2O = L-serine + phosphate</text>
        <dbReference type="Rhea" id="RHEA:21208"/>
        <dbReference type="ChEBI" id="CHEBI:15377"/>
        <dbReference type="ChEBI" id="CHEBI:33384"/>
        <dbReference type="ChEBI" id="CHEBI:43474"/>
        <dbReference type="ChEBI" id="CHEBI:57524"/>
        <dbReference type="EC" id="3.1.3.3"/>
    </reaction>
</comment>
<dbReference type="GO" id="GO:0005737">
    <property type="term" value="C:cytoplasm"/>
    <property type="evidence" value="ECO:0007669"/>
    <property type="project" value="TreeGrafter"/>
</dbReference>
<organism evidence="11 12">
    <name type="scientific">Escherichia coli</name>
    <dbReference type="NCBI Taxonomy" id="562"/>
    <lineage>
        <taxon>Bacteria</taxon>
        <taxon>Pseudomonadati</taxon>
        <taxon>Pseudomonadota</taxon>
        <taxon>Gammaproteobacteria</taxon>
        <taxon>Enterobacterales</taxon>
        <taxon>Enterobacteriaceae</taxon>
        <taxon>Escherichia</taxon>
    </lineage>
</organism>
<keyword evidence="8" id="KW-0718">Serine biosynthesis</keyword>
<evidence type="ECO:0000256" key="1">
    <source>
        <dbReference type="ARBA" id="ARBA00001946"/>
    </source>
</evidence>
<evidence type="ECO:0000256" key="9">
    <source>
        <dbReference type="ARBA" id="ARBA00048138"/>
    </source>
</evidence>
<dbReference type="SUPFAM" id="SSF56784">
    <property type="entry name" value="HAD-like"/>
    <property type="match status" value="1"/>
</dbReference>
<dbReference type="InterPro" id="IPR036412">
    <property type="entry name" value="HAD-like_sf"/>
</dbReference>
<evidence type="ECO:0000256" key="3">
    <source>
        <dbReference type="ARBA" id="ARBA00012640"/>
    </source>
</evidence>
<dbReference type="AlphaFoldDB" id="A0A377BL15"/>
<dbReference type="GO" id="GO:0006564">
    <property type="term" value="P:L-serine biosynthetic process"/>
    <property type="evidence" value="ECO:0007669"/>
    <property type="project" value="UniProtKB-KW"/>
</dbReference>
<reference evidence="11 12" key="1">
    <citation type="submission" date="2020-06" db="EMBL/GenBank/DDBJ databases">
        <title>REHAB project genomes.</title>
        <authorList>
            <person name="Shaw L.P."/>
        </authorList>
    </citation>
    <scope>NUCLEOTIDE SEQUENCE [LARGE SCALE GENOMIC DNA]</scope>
    <source>
        <strain evidence="11 12">RHB10-C12</strain>
    </source>
</reference>
<sequence>MKICFFDMEGTLLEKNSYLDNGKVAPSAWTVLAKEISEACFIEEEKTKDLWLANKYISYTQWMKETVEIQIKHGMNKNHLQTVLSQAKIQKGAVELIHYLKSQGYLTVLISGGFKELADLTQKSLKIDHAYSACEYFFRKDGSIEHFNLLPTDEEGKLVFMKHLASEYNVELENCIFVGDGKNDVFIAKNVGTSIAFNAQRELREVSTFIVDQETPDLSAIIDLIRTI</sequence>
<evidence type="ECO:0000256" key="4">
    <source>
        <dbReference type="ARBA" id="ARBA00022605"/>
    </source>
</evidence>
<proteinExistence type="predicted"/>
<dbReference type="PANTHER" id="PTHR43344:SF2">
    <property type="entry name" value="PHOSPHOSERINE PHOSPHATASE"/>
    <property type="match status" value="1"/>
</dbReference>